<evidence type="ECO:0000256" key="2">
    <source>
        <dbReference type="ARBA" id="ARBA00022603"/>
    </source>
</evidence>
<accession>A0ABM9HCH8</accession>
<dbReference type="Gene3D" id="3.40.50.150">
    <property type="entry name" value="Vaccinia Virus protein VP39"/>
    <property type="match status" value="1"/>
</dbReference>
<keyword evidence="2" id="KW-0489">Methyltransferase</keyword>
<dbReference type="CDD" id="cd02440">
    <property type="entry name" value="AdoMet_MTases"/>
    <property type="match status" value="1"/>
</dbReference>
<sequence>MSDELTDLTGDGYAAADWQKHYDDNDMPWDLGEVAPPFVRLWEEGRITPGRMIVPGCGQGHEVKFFADKGMDVTAVDVAPGAVERLRTHLKNAGVDARVVHADFFSLNGKHDARYDVFLEQTFFCAIHPHRRADYADTAHRILKPGGVLAGLFYETGEQGGPPFNTTADDILHHFGDRFTIRHLEKCDHSVERRQGKEWLALLERK</sequence>
<protein>
    <submittedName>
        <fullName evidence="5">Thiopurine S-methyltransferase</fullName>
    </submittedName>
</protein>
<reference evidence="5 6" key="1">
    <citation type="submission" date="2022-09" db="EMBL/GenBank/DDBJ databases">
        <authorList>
            <person name="Kop L."/>
        </authorList>
    </citation>
    <scope>NUCLEOTIDE SEQUENCE [LARGE SCALE GENOMIC DNA]</scope>
    <source>
        <strain evidence="5 6">347</strain>
    </source>
</reference>
<dbReference type="SUPFAM" id="SSF53335">
    <property type="entry name" value="S-adenosyl-L-methionine-dependent methyltransferases"/>
    <property type="match status" value="1"/>
</dbReference>
<evidence type="ECO:0000256" key="4">
    <source>
        <dbReference type="ARBA" id="ARBA00022691"/>
    </source>
</evidence>
<keyword evidence="3" id="KW-0808">Transferase</keyword>
<dbReference type="PANTHER" id="PTHR32183">
    <property type="match status" value="1"/>
</dbReference>
<keyword evidence="4" id="KW-0949">S-adenosyl-L-methionine</keyword>
<dbReference type="PANTHER" id="PTHR32183:SF6">
    <property type="entry name" value="CYSTEINE SULFINATE DESULFINASE_CYSTEINE DESULFURASE AND RELATED ENZYMES"/>
    <property type="match status" value="1"/>
</dbReference>
<evidence type="ECO:0000256" key="1">
    <source>
        <dbReference type="ARBA" id="ARBA00022553"/>
    </source>
</evidence>
<proteinExistence type="predicted"/>
<gene>
    <name evidence="5" type="ORF">NSPWAT_1016</name>
</gene>
<keyword evidence="1" id="KW-0597">Phosphoprotein</keyword>
<dbReference type="EMBL" id="OX336137">
    <property type="protein sequence ID" value="CAI2717875.1"/>
    <property type="molecule type" value="Genomic_DNA"/>
</dbReference>
<dbReference type="RefSeq" id="WP_282010792.1">
    <property type="nucleotide sequence ID" value="NZ_OX336137.1"/>
</dbReference>
<dbReference type="InterPro" id="IPR029063">
    <property type="entry name" value="SAM-dependent_MTases_sf"/>
</dbReference>
<evidence type="ECO:0000313" key="5">
    <source>
        <dbReference type="EMBL" id="CAI2717875.1"/>
    </source>
</evidence>
<evidence type="ECO:0000313" key="6">
    <source>
        <dbReference type="Proteomes" id="UP001157733"/>
    </source>
</evidence>
<dbReference type="InterPro" id="IPR008854">
    <property type="entry name" value="TPMT"/>
</dbReference>
<keyword evidence="6" id="KW-1185">Reference proteome</keyword>
<dbReference type="Pfam" id="PF05724">
    <property type="entry name" value="TPMT"/>
    <property type="match status" value="1"/>
</dbReference>
<evidence type="ECO:0000256" key="3">
    <source>
        <dbReference type="ARBA" id="ARBA00022679"/>
    </source>
</evidence>
<name>A0ABM9HCH8_9BACT</name>
<organism evidence="5 6">
    <name type="scientific">Nitrospina watsonii</name>
    <dbReference type="NCBI Taxonomy" id="1323948"/>
    <lineage>
        <taxon>Bacteria</taxon>
        <taxon>Pseudomonadati</taxon>
        <taxon>Nitrospinota/Tectimicrobiota group</taxon>
        <taxon>Nitrospinota</taxon>
        <taxon>Nitrospinia</taxon>
        <taxon>Nitrospinales</taxon>
        <taxon>Nitrospinaceae</taxon>
        <taxon>Nitrospina</taxon>
    </lineage>
</organism>
<dbReference type="Proteomes" id="UP001157733">
    <property type="component" value="Chromosome"/>
</dbReference>
<dbReference type="PROSITE" id="PS51585">
    <property type="entry name" value="SAM_MT_TPMT"/>
    <property type="match status" value="1"/>
</dbReference>